<dbReference type="InterPro" id="IPR036770">
    <property type="entry name" value="Ankyrin_rpt-contain_sf"/>
</dbReference>
<dbReference type="SUPFAM" id="SSF48403">
    <property type="entry name" value="Ankyrin repeat"/>
    <property type="match status" value="1"/>
</dbReference>
<evidence type="ECO:0000256" key="3">
    <source>
        <dbReference type="PROSITE-ProRule" id="PRU00023"/>
    </source>
</evidence>
<sequence>MSTHISPPIKNRPTAHPLHIAVKETTFVQLLLEQDIDPDKVNKANGDTPLHIAVRGKNLSIVQLLLERGDIDPDKVNKYNETPIDVFKARNWMLEEDNKIKRAIQELFKFHALGLPVEIRTLDKDSAKVFTHLLEEESYPHFESRVILAGEQGTGKTTIARYLVGKGPTKVRKSTDGIGLYTGLSYIDRDTDEWLDGKQGT</sequence>
<dbReference type="Pfam" id="PF12796">
    <property type="entry name" value="Ank_2"/>
    <property type="match status" value="1"/>
</dbReference>
<dbReference type="EMBL" id="CAJPWZ010000504">
    <property type="protein sequence ID" value="CAG2195073.1"/>
    <property type="molecule type" value="Genomic_DNA"/>
</dbReference>
<evidence type="ECO:0000256" key="2">
    <source>
        <dbReference type="ARBA" id="ARBA00023043"/>
    </source>
</evidence>
<dbReference type="PANTHER" id="PTHR24198:SF165">
    <property type="entry name" value="ANKYRIN REPEAT-CONTAINING PROTEIN-RELATED"/>
    <property type="match status" value="1"/>
</dbReference>
<reference evidence="4" key="1">
    <citation type="submission" date="2021-03" db="EMBL/GenBank/DDBJ databases">
        <authorList>
            <person name="Bekaert M."/>
        </authorList>
    </citation>
    <scope>NUCLEOTIDE SEQUENCE</scope>
</reference>
<proteinExistence type="predicted"/>
<dbReference type="InterPro" id="IPR002110">
    <property type="entry name" value="Ankyrin_rpt"/>
</dbReference>
<keyword evidence="5" id="KW-1185">Reference proteome</keyword>
<dbReference type="PROSITE" id="PS50088">
    <property type="entry name" value="ANK_REPEAT"/>
    <property type="match status" value="1"/>
</dbReference>
<organism evidence="4 5">
    <name type="scientific">Mytilus edulis</name>
    <name type="common">Blue mussel</name>
    <dbReference type="NCBI Taxonomy" id="6550"/>
    <lineage>
        <taxon>Eukaryota</taxon>
        <taxon>Metazoa</taxon>
        <taxon>Spiralia</taxon>
        <taxon>Lophotrochozoa</taxon>
        <taxon>Mollusca</taxon>
        <taxon>Bivalvia</taxon>
        <taxon>Autobranchia</taxon>
        <taxon>Pteriomorphia</taxon>
        <taxon>Mytilida</taxon>
        <taxon>Mytiloidea</taxon>
        <taxon>Mytilidae</taxon>
        <taxon>Mytilinae</taxon>
        <taxon>Mytilus</taxon>
    </lineage>
</organism>
<dbReference type="SMART" id="SM00248">
    <property type="entry name" value="ANK"/>
    <property type="match status" value="2"/>
</dbReference>
<feature type="repeat" description="ANK" evidence="3">
    <location>
        <begin position="45"/>
        <end position="69"/>
    </location>
</feature>
<evidence type="ECO:0000313" key="5">
    <source>
        <dbReference type="Proteomes" id="UP000683360"/>
    </source>
</evidence>
<name>A0A8S3QEQ3_MYTED</name>
<evidence type="ECO:0000313" key="4">
    <source>
        <dbReference type="EMBL" id="CAG2195073.1"/>
    </source>
</evidence>
<dbReference type="PROSITE" id="PS50297">
    <property type="entry name" value="ANK_REP_REGION"/>
    <property type="match status" value="1"/>
</dbReference>
<keyword evidence="1" id="KW-0677">Repeat</keyword>
<accession>A0A8S3QEQ3</accession>
<dbReference type="AlphaFoldDB" id="A0A8S3QEQ3"/>
<gene>
    <name evidence="4" type="ORF">MEDL_10060</name>
</gene>
<dbReference type="PANTHER" id="PTHR24198">
    <property type="entry name" value="ANKYRIN REPEAT AND PROTEIN KINASE DOMAIN-CONTAINING PROTEIN"/>
    <property type="match status" value="1"/>
</dbReference>
<protein>
    <submittedName>
        <fullName evidence="4">ANK</fullName>
    </submittedName>
</protein>
<comment type="caution">
    <text evidence="4">The sequence shown here is derived from an EMBL/GenBank/DDBJ whole genome shotgun (WGS) entry which is preliminary data.</text>
</comment>
<evidence type="ECO:0000256" key="1">
    <source>
        <dbReference type="ARBA" id="ARBA00022737"/>
    </source>
</evidence>
<keyword evidence="2 3" id="KW-0040">ANK repeat</keyword>
<dbReference type="Gene3D" id="1.25.40.20">
    <property type="entry name" value="Ankyrin repeat-containing domain"/>
    <property type="match status" value="1"/>
</dbReference>
<dbReference type="Proteomes" id="UP000683360">
    <property type="component" value="Unassembled WGS sequence"/>
</dbReference>
<dbReference type="OrthoDB" id="6149245at2759"/>